<evidence type="ECO:0000313" key="2">
    <source>
        <dbReference type="EMBL" id="CAL99789.1"/>
    </source>
</evidence>
<reference evidence="2 3" key="1">
    <citation type="journal article" date="2007" name="Nat. Biotechnol.">
        <title>Complete genome sequence of the erythromycin-producing bacterium Saccharopolyspora erythraea NRRL23338.</title>
        <authorList>
            <person name="Oliynyk M."/>
            <person name="Samborskyy M."/>
            <person name="Lester J.B."/>
            <person name="Mironenko T."/>
            <person name="Scott N."/>
            <person name="Dickens S."/>
            <person name="Haydock S.F."/>
            <person name="Leadlay P.F."/>
        </authorList>
    </citation>
    <scope>NUCLEOTIDE SEQUENCE [LARGE SCALE GENOMIC DNA]</scope>
    <source>
        <strain evidence="3">ATCC 11635 / DSM 40517 / JCM 4748 / NBRC 13426 / NCIMB 8594 / NRRL 2338</strain>
    </source>
</reference>
<dbReference type="HOGENOM" id="CLU_3140378_0_0_11"/>
<sequence length="49" mass="5273">MVAWPCSWFLWSSGGGVNLAVAVVLLWASALGSVVAIVAPMRRQEARRC</sequence>
<proteinExistence type="predicted"/>
<keyword evidence="1" id="KW-1133">Transmembrane helix</keyword>
<accession>A4F6W5</accession>
<dbReference type="AlphaFoldDB" id="A4F6W5"/>
<dbReference type="STRING" id="405948.SACE_0441"/>
<dbReference type="EMBL" id="AM420293">
    <property type="protein sequence ID" value="CAL99789.1"/>
    <property type="molecule type" value="Genomic_DNA"/>
</dbReference>
<evidence type="ECO:0000256" key="1">
    <source>
        <dbReference type="SAM" id="Phobius"/>
    </source>
</evidence>
<name>A4F6W5_SACEN</name>
<protein>
    <submittedName>
        <fullName evidence="2">Uncharacterized protein</fullName>
    </submittedName>
</protein>
<dbReference type="Proteomes" id="UP000006728">
    <property type="component" value="Chromosome"/>
</dbReference>
<organism evidence="2 3">
    <name type="scientific">Saccharopolyspora erythraea (strain ATCC 11635 / DSM 40517 / JCM 4748 / NBRC 13426 / NCIMB 8594 / NRRL 2338)</name>
    <dbReference type="NCBI Taxonomy" id="405948"/>
    <lineage>
        <taxon>Bacteria</taxon>
        <taxon>Bacillati</taxon>
        <taxon>Actinomycetota</taxon>
        <taxon>Actinomycetes</taxon>
        <taxon>Pseudonocardiales</taxon>
        <taxon>Pseudonocardiaceae</taxon>
        <taxon>Saccharopolyspora</taxon>
    </lineage>
</organism>
<evidence type="ECO:0000313" key="3">
    <source>
        <dbReference type="Proteomes" id="UP000006728"/>
    </source>
</evidence>
<keyword evidence="1" id="KW-0472">Membrane</keyword>
<feature type="transmembrane region" description="Helical" evidence="1">
    <location>
        <begin position="20"/>
        <end position="39"/>
    </location>
</feature>
<dbReference type="KEGG" id="sen:SACE_0441"/>
<keyword evidence="3" id="KW-1185">Reference proteome</keyword>
<gene>
    <name evidence="2" type="ordered locus">SACE_0441</name>
</gene>
<keyword evidence="1" id="KW-0812">Transmembrane</keyword>